<evidence type="ECO:0000313" key="19">
    <source>
        <dbReference type="Proteomes" id="UP001525021"/>
    </source>
</evidence>
<dbReference type="CDD" id="cd00544">
    <property type="entry name" value="CobU"/>
    <property type="match status" value="1"/>
</dbReference>
<comment type="catalytic activity">
    <reaction evidence="3">
        <text>adenosylcob(III)inamide + GTP = adenosylcob(III)inamide phosphate + GDP + H(+)</text>
        <dbReference type="Rhea" id="RHEA:15765"/>
        <dbReference type="ChEBI" id="CHEBI:2480"/>
        <dbReference type="ChEBI" id="CHEBI:15378"/>
        <dbReference type="ChEBI" id="CHEBI:37565"/>
        <dbReference type="ChEBI" id="CHEBI:58189"/>
        <dbReference type="ChEBI" id="CHEBI:58502"/>
        <dbReference type="EC" id="2.7.1.156"/>
    </reaction>
</comment>
<sequence>MPLVFITGGVRSGKSHFAEQAAIQYYQTQPSTEKRLMYIASGIALDDEMKKRIDRHQADRLAQPMQWITVEAPYNIAPVFETLKDGDVVLWDCVTTWLTNAFYEGYESGAPCLTKPGCLASKLHTVKQAILSLLTKNVTLLVVSNELFDEPPYQSEEVELYRRTLGQFHQWFVVMAQEAFEMNYGILKRWK</sequence>
<comment type="catalytic activity">
    <reaction evidence="2">
        <text>adenosylcob(III)inamide phosphate + GTP + H(+) = adenosylcob(III)inamide-GDP + diphosphate</text>
        <dbReference type="Rhea" id="RHEA:22712"/>
        <dbReference type="ChEBI" id="CHEBI:15378"/>
        <dbReference type="ChEBI" id="CHEBI:33019"/>
        <dbReference type="ChEBI" id="CHEBI:37565"/>
        <dbReference type="ChEBI" id="CHEBI:58502"/>
        <dbReference type="ChEBI" id="CHEBI:60487"/>
        <dbReference type="EC" id="2.7.7.62"/>
    </reaction>
</comment>
<dbReference type="RefSeq" id="WP_012294085.1">
    <property type="nucleotide sequence ID" value="NZ_JANTOO010000001.1"/>
</dbReference>
<evidence type="ECO:0000256" key="1">
    <source>
        <dbReference type="ARBA" id="ARBA00000312"/>
    </source>
</evidence>
<comment type="function">
    <text evidence="4">Catalyzes ATP-dependent phosphorylation of adenosylcobinamide and addition of GMP to adenosylcobinamide phosphate.</text>
</comment>
<accession>A0ABT2DI25</accession>
<gene>
    <name evidence="18" type="ORF">NXZ79_00460</name>
</gene>
<evidence type="ECO:0000256" key="10">
    <source>
        <dbReference type="ARBA" id="ARBA00022573"/>
    </source>
</evidence>
<dbReference type="GO" id="GO:0016301">
    <property type="term" value="F:kinase activity"/>
    <property type="evidence" value="ECO:0007669"/>
    <property type="project" value="UniProtKB-KW"/>
</dbReference>
<dbReference type="InterPro" id="IPR027417">
    <property type="entry name" value="P-loop_NTPase"/>
</dbReference>
<evidence type="ECO:0000256" key="3">
    <source>
        <dbReference type="ARBA" id="ARBA00001522"/>
    </source>
</evidence>
<dbReference type="EC" id="2.7.7.62" evidence="9"/>
<dbReference type="GO" id="GO:0016779">
    <property type="term" value="F:nucleotidyltransferase activity"/>
    <property type="evidence" value="ECO:0007669"/>
    <property type="project" value="UniProtKB-KW"/>
</dbReference>
<evidence type="ECO:0000256" key="14">
    <source>
        <dbReference type="ARBA" id="ARBA00022840"/>
    </source>
</evidence>
<evidence type="ECO:0000256" key="13">
    <source>
        <dbReference type="ARBA" id="ARBA00022777"/>
    </source>
</evidence>
<evidence type="ECO:0000256" key="9">
    <source>
        <dbReference type="ARBA" id="ARBA00012523"/>
    </source>
</evidence>
<evidence type="ECO:0000256" key="5">
    <source>
        <dbReference type="ARBA" id="ARBA00004692"/>
    </source>
</evidence>
<dbReference type="PANTHER" id="PTHR34848">
    <property type="match status" value="1"/>
</dbReference>
<dbReference type="EMBL" id="JANTOO010000001">
    <property type="protein sequence ID" value="MCS1394548.1"/>
    <property type="molecule type" value="Genomic_DNA"/>
</dbReference>
<dbReference type="SUPFAM" id="SSF52540">
    <property type="entry name" value="P-loop containing nucleoside triphosphate hydrolases"/>
    <property type="match status" value="1"/>
</dbReference>
<evidence type="ECO:0000256" key="2">
    <source>
        <dbReference type="ARBA" id="ARBA00000711"/>
    </source>
</evidence>
<keyword evidence="18" id="KW-0548">Nucleotidyltransferase</keyword>
<comment type="pathway">
    <text evidence="5">Cofactor biosynthesis; adenosylcobalamin biosynthesis; adenosylcobalamin from cob(II)yrinate a,c-diamide: step 6/7.</text>
</comment>
<keyword evidence="19" id="KW-1185">Reference proteome</keyword>
<evidence type="ECO:0000256" key="6">
    <source>
        <dbReference type="ARBA" id="ARBA00005159"/>
    </source>
</evidence>
<evidence type="ECO:0000313" key="18">
    <source>
        <dbReference type="EMBL" id="MCS1394548.1"/>
    </source>
</evidence>
<keyword evidence="11" id="KW-0808">Transferase</keyword>
<dbReference type="PANTHER" id="PTHR34848:SF1">
    <property type="entry name" value="BIFUNCTIONAL ADENOSYLCOBALAMIN BIOSYNTHESIS PROTEIN COBU"/>
    <property type="match status" value="1"/>
</dbReference>
<keyword evidence="13 18" id="KW-0418">Kinase</keyword>
<evidence type="ECO:0000256" key="15">
    <source>
        <dbReference type="ARBA" id="ARBA00023134"/>
    </source>
</evidence>
<evidence type="ECO:0000256" key="17">
    <source>
        <dbReference type="ARBA" id="ARBA00030571"/>
    </source>
</evidence>
<keyword evidence="14" id="KW-0067">ATP-binding</keyword>
<dbReference type="Pfam" id="PF02283">
    <property type="entry name" value="CobU"/>
    <property type="match status" value="1"/>
</dbReference>
<evidence type="ECO:0000256" key="8">
    <source>
        <dbReference type="ARBA" id="ARBA00012016"/>
    </source>
</evidence>
<evidence type="ECO:0000256" key="7">
    <source>
        <dbReference type="ARBA" id="ARBA00007490"/>
    </source>
</evidence>
<keyword evidence="15" id="KW-0342">GTP-binding</keyword>
<dbReference type="Proteomes" id="UP001525021">
    <property type="component" value="Unassembled WGS sequence"/>
</dbReference>
<keyword evidence="12" id="KW-0547">Nucleotide-binding</keyword>
<organism evidence="18 19">
    <name type="scientific">Lysinibacillus pinottii</name>
    <dbReference type="NCBI Taxonomy" id="2973932"/>
    <lineage>
        <taxon>Bacteria</taxon>
        <taxon>Bacillati</taxon>
        <taxon>Bacillota</taxon>
        <taxon>Bacilli</taxon>
        <taxon>Bacillales</taxon>
        <taxon>Bacillaceae</taxon>
        <taxon>Lysinibacillus</taxon>
    </lineage>
</organism>
<reference evidence="18 19" key="1">
    <citation type="submission" date="2022-08" db="EMBL/GenBank/DDBJ databases">
        <title>Lysinibacillus sequencing.</title>
        <authorList>
            <person name="Dunlap C."/>
        </authorList>
    </citation>
    <scope>NUCLEOTIDE SEQUENCE [LARGE SCALE GENOMIC DNA]</scope>
    <source>
        <strain evidence="18 19">PB211</strain>
    </source>
</reference>
<evidence type="ECO:0000256" key="12">
    <source>
        <dbReference type="ARBA" id="ARBA00022741"/>
    </source>
</evidence>
<dbReference type="InterPro" id="IPR003203">
    <property type="entry name" value="CobU/CobP"/>
</dbReference>
<comment type="catalytic activity">
    <reaction evidence="1">
        <text>adenosylcob(III)inamide + ATP = adenosylcob(III)inamide phosphate + ADP + H(+)</text>
        <dbReference type="Rhea" id="RHEA:15769"/>
        <dbReference type="ChEBI" id="CHEBI:2480"/>
        <dbReference type="ChEBI" id="CHEBI:15378"/>
        <dbReference type="ChEBI" id="CHEBI:30616"/>
        <dbReference type="ChEBI" id="CHEBI:58502"/>
        <dbReference type="ChEBI" id="CHEBI:456216"/>
        <dbReference type="EC" id="2.7.1.156"/>
    </reaction>
</comment>
<dbReference type="Gene3D" id="3.40.50.300">
    <property type="entry name" value="P-loop containing nucleotide triphosphate hydrolases"/>
    <property type="match status" value="1"/>
</dbReference>
<evidence type="ECO:0000256" key="16">
    <source>
        <dbReference type="ARBA" id="ARBA00029570"/>
    </source>
</evidence>
<dbReference type="PIRSF" id="PIRSF006135">
    <property type="entry name" value="CobU"/>
    <property type="match status" value="1"/>
</dbReference>
<comment type="pathway">
    <text evidence="6">Cofactor biosynthesis; adenosylcobalamin biosynthesis; adenosylcobalamin from cob(II)yrinate a,c-diamide: step 5/7.</text>
</comment>
<evidence type="ECO:0000256" key="4">
    <source>
        <dbReference type="ARBA" id="ARBA00003889"/>
    </source>
</evidence>
<comment type="caution">
    <text evidence="18">The sequence shown here is derived from an EMBL/GenBank/DDBJ whole genome shotgun (WGS) entry which is preliminary data.</text>
</comment>
<dbReference type="EC" id="2.7.1.156" evidence="8"/>
<proteinExistence type="inferred from homology"/>
<name>A0ABT2DI25_9BACI</name>
<comment type="similarity">
    <text evidence="7">Belongs to the CobU/CobP family.</text>
</comment>
<protein>
    <recommendedName>
        <fullName evidence="16">Adenosylcobinamide kinase</fullName>
        <ecNumber evidence="8">2.7.1.156</ecNumber>
        <ecNumber evidence="9">2.7.7.62</ecNumber>
    </recommendedName>
    <alternativeName>
        <fullName evidence="17">Adenosylcobinamide-phosphate guanylyltransferase</fullName>
    </alternativeName>
</protein>
<evidence type="ECO:0000256" key="11">
    <source>
        <dbReference type="ARBA" id="ARBA00022679"/>
    </source>
</evidence>
<keyword evidence="10" id="KW-0169">Cobalamin biosynthesis</keyword>